<evidence type="ECO:0000259" key="2">
    <source>
        <dbReference type="Pfam" id="PF12697"/>
    </source>
</evidence>
<evidence type="ECO:0000313" key="3">
    <source>
        <dbReference type="EMBL" id="KAH7062246.1"/>
    </source>
</evidence>
<dbReference type="Proteomes" id="UP000774617">
    <property type="component" value="Unassembled WGS sequence"/>
</dbReference>
<organism evidence="3 4">
    <name type="scientific">Macrophomina phaseolina</name>
    <dbReference type="NCBI Taxonomy" id="35725"/>
    <lineage>
        <taxon>Eukaryota</taxon>
        <taxon>Fungi</taxon>
        <taxon>Dikarya</taxon>
        <taxon>Ascomycota</taxon>
        <taxon>Pezizomycotina</taxon>
        <taxon>Dothideomycetes</taxon>
        <taxon>Dothideomycetes incertae sedis</taxon>
        <taxon>Botryosphaeriales</taxon>
        <taxon>Botryosphaeriaceae</taxon>
        <taxon>Macrophomina</taxon>
    </lineage>
</organism>
<name>A0ABQ8GQ03_9PEZI</name>
<keyword evidence="3" id="KW-0378">Hydrolase</keyword>
<evidence type="ECO:0000256" key="1">
    <source>
        <dbReference type="SAM" id="MobiDB-lite"/>
    </source>
</evidence>
<feature type="domain" description="AB hydrolase-1" evidence="2">
    <location>
        <begin position="4"/>
        <end position="250"/>
    </location>
</feature>
<dbReference type="SUPFAM" id="SSF53474">
    <property type="entry name" value="alpha/beta-Hydrolases"/>
    <property type="match status" value="1"/>
</dbReference>
<proteinExistence type="predicted"/>
<dbReference type="PANTHER" id="PTHR34853">
    <property type="match status" value="1"/>
</dbReference>
<dbReference type="PANTHER" id="PTHR34853:SF1">
    <property type="entry name" value="LIPASE 5"/>
    <property type="match status" value="1"/>
</dbReference>
<dbReference type="InterPro" id="IPR029058">
    <property type="entry name" value="AB_hydrolase_fold"/>
</dbReference>
<accession>A0ABQ8GQ03</accession>
<protein>
    <submittedName>
        <fullName evidence="3">Alpha/Beta hydrolase protein</fullName>
    </submittedName>
</protein>
<dbReference type="Pfam" id="PF12697">
    <property type="entry name" value="Abhydrolase_6"/>
    <property type="match status" value="1"/>
</dbReference>
<gene>
    <name evidence="3" type="ORF">B0J12DRAFT_735807</name>
</gene>
<dbReference type="Gene3D" id="3.40.50.1820">
    <property type="entry name" value="alpha/beta hydrolase"/>
    <property type="match status" value="2"/>
</dbReference>
<keyword evidence="4" id="KW-1185">Reference proteome</keyword>
<reference evidence="3 4" key="1">
    <citation type="journal article" date="2021" name="Nat. Commun.">
        <title>Genetic determinants of endophytism in the Arabidopsis root mycobiome.</title>
        <authorList>
            <person name="Mesny F."/>
            <person name="Miyauchi S."/>
            <person name="Thiergart T."/>
            <person name="Pickel B."/>
            <person name="Atanasova L."/>
            <person name="Karlsson M."/>
            <person name="Huettel B."/>
            <person name="Barry K.W."/>
            <person name="Haridas S."/>
            <person name="Chen C."/>
            <person name="Bauer D."/>
            <person name="Andreopoulos W."/>
            <person name="Pangilinan J."/>
            <person name="LaButti K."/>
            <person name="Riley R."/>
            <person name="Lipzen A."/>
            <person name="Clum A."/>
            <person name="Drula E."/>
            <person name="Henrissat B."/>
            <person name="Kohler A."/>
            <person name="Grigoriev I.V."/>
            <person name="Martin F.M."/>
            <person name="Hacquard S."/>
        </authorList>
    </citation>
    <scope>NUCLEOTIDE SEQUENCE [LARGE SCALE GENOMIC DNA]</scope>
    <source>
        <strain evidence="3 4">MPI-SDFR-AT-0080</strain>
    </source>
</reference>
<dbReference type="InterPro" id="IPR000073">
    <property type="entry name" value="AB_hydrolase_1"/>
</dbReference>
<feature type="region of interest" description="Disordered" evidence="1">
    <location>
        <begin position="91"/>
        <end position="111"/>
    </location>
</feature>
<sequence length="252" mass="25891">MALQGYVVVAPDYAGLGVGSSSSISSPFSEELSKIIHPYLSSFSHANDLLYSIRAAQSAFPSLSRSFVTIGHSQGGAATWALATLDNSSTPLPGHARPTSPSSPPPARSNSSPGPYLAYGIHASFPAATAPLSAFLTPAAQRRWDLFTAVGGSSSSVASALFPSSARTPWLLASTATYPAALSVASSSDYSLCELGAPLLVLQGLADPVVLPEYTQRSVHAACAAAAQKGSSGAAVEYVEFEGTTHMPVMAW</sequence>
<dbReference type="GO" id="GO:0016787">
    <property type="term" value="F:hydrolase activity"/>
    <property type="evidence" value="ECO:0007669"/>
    <property type="project" value="UniProtKB-KW"/>
</dbReference>
<comment type="caution">
    <text evidence="3">The sequence shown here is derived from an EMBL/GenBank/DDBJ whole genome shotgun (WGS) entry which is preliminary data.</text>
</comment>
<dbReference type="InterPro" id="IPR005152">
    <property type="entry name" value="Lipase_secreted"/>
</dbReference>
<evidence type="ECO:0000313" key="4">
    <source>
        <dbReference type="Proteomes" id="UP000774617"/>
    </source>
</evidence>
<dbReference type="EMBL" id="JAGTJR010000003">
    <property type="protein sequence ID" value="KAH7062246.1"/>
    <property type="molecule type" value="Genomic_DNA"/>
</dbReference>